<dbReference type="VEuPathDB" id="FungiDB:EYZ11_006996"/>
<sequence length="118" mass="13248">MCFCNNCRKSTGSIGMANSWYRKEASDLTITKGADTLRTYEDRATDSGATVERSFCTGCGSPVIAENKIKFPGTVIVTYGTIELETGQKWEPNLEYFCKRKAEWLGTPEKTEKFHELT</sequence>
<comment type="similarity">
    <text evidence="1">Belongs to the Gfa family.</text>
</comment>
<evidence type="ECO:0000256" key="4">
    <source>
        <dbReference type="ARBA" id="ARBA00023239"/>
    </source>
</evidence>
<dbReference type="GO" id="GO:0046872">
    <property type="term" value="F:metal ion binding"/>
    <property type="evidence" value="ECO:0007669"/>
    <property type="project" value="UniProtKB-KW"/>
</dbReference>
<dbReference type="RefSeq" id="XP_033426410.1">
    <property type="nucleotide sequence ID" value="XM_033570378.1"/>
</dbReference>
<dbReference type="Gene3D" id="3.90.1590.10">
    <property type="entry name" value="glutathione-dependent formaldehyde- activating enzyme (gfa)"/>
    <property type="match status" value="1"/>
</dbReference>
<feature type="domain" description="CENP-V/GFA" evidence="5">
    <location>
        <begin position="1"/>
        <end position="91"/>
    </location>
</feature>
<dbReference type="PANTHER" id="PTHR33337">
    <property type="entry name" value="GFA DOMAIN-CONTAINING PROTEIN"/>
    <property type="match status" value="1"/>
</dbReference>
<evidence type="ECO:0000259" key="5">
    <source>
        <dbReference type="PROSITE" id="PS51891"/>
    </source>
</evidence>
<keyword evidence="3" id="KW-0862">Zinc</keyword>
<dbReference type="OrthoDB" id="406544at2759"/>
<dbReference type="Pfam" id="PF04828">
    <property type="entry name" value="GFA"/>
    <property type="match status" value="1"/>
</dbReference>
<accession>A0A5M9MR71</accession>
<evidence type="ECO:0000256" key="2">
    <source>
        <dbReference type="ARBA" id="ARBA00022723"/>
    </source>
</evidence>
<evidence type="ECO:0000256" key="1">
    <source>
        <dbReference type="ARBA" id="ARBA00005495"/>
    </source>
</evidence>
<dbReference type="InterPro" id="IPR011057">
    <property type="entry name" value="Mss4-like_sf"/>
</dbReference>
<dbReference type="InterPro" id="IPR006913">
    <property type="entry name" value="CENP-V/GFA"/>
</dbReference>
<dbReference type="GO" id="GO:0016846">
    <property type="term" value="F:carbon-sulfur lyase activity"/>
    <property type="evidence" value="ECO:0007669"/>
    <property type="project" value="InterPro"/>
</dbReference>
<protein>
    <recommendedName>
        <fullName evidence="5">CENP-V/GFA domain-containing protein</fullName>
    </recommendedName>
</protein>
<name>A0A5M9MR71_9EURO</name>
<dbReference type="PROSITE" id="PS51891">
    <property type="entry name" value="CENP_V_GFA"/>
    <property type="match status" value="1"/>
</dbReference>
<proteinExistence type="inferred from homology"/>
<dbReference type="SUPFAM" id="SSF51316">
    <property type="entry name" value="Mss4-like"/>
    <property type="match status" value="1"/>
</dbReference>
<dbReference type="AlphaFoldDB" id="A0A5M9MR71"/>
<evidence type="ECO:0000313" key="6">
    <source>
        <dbReference type="EMBL" id="KAA8647049.1"/>
    </source>
</evidence>
<gene>
    <name evidence="6" type="ORF">ATNIH1004_005732</name>
</gene>
<dbReference type="GeneID" id="54328434"/>
<dbReference type="Proteomes" id="UP000324241">
    <property type="component" value="Unassembled WGS sequence"/>
</dbReference>
<keyword evidence="2" id="KW-0479">Metal-binding</keyword>
<dbReference type="EMBL" id="QUQM01000004">
    <property type="protein sequence ID" value="KAA8647049.1"/>
    <property type="molecule type" value="Genomic_DNA"/>
</dbReference>
<comment type="caution">
    <text evidence="6">The sequence shown here is derived from an EMBL/GenBank/DDBJ whole genome shotgun (WGS) entry which is preliminary data.</text>
</comment>
<evidence type="ECO:0000256" key="3">
    <source>
        <dbReference type="ARBA" id="ARBA00022833"/>
    </source>
</evidence>
<keyword evidence="4" id="KW-0456">Lyase</keyword>
<evidence type="ECO:0000313" key="7">
    <source>
        <dbReference type="Proteomes" id="UP000324241"/>
    </source>
</evidence>
<dbReference type="PANTHER" id="PTHR33337:SF39">
    <property type="entry name" value="DUF636 DOMAIN PROTEIN (AFU_ORTHOLOGUE AFUA_6G11530)"/>
    <property type="match status" value="1"/>
</dbReference>
<reference evidence="6 7" key="1">
    <citation type="submission" date="2019-08" db="EMBL/GenBank/DDBJ databases">
        <title>The genome sequence of a newly discovered highly antifungal drug resistant Aspergillus species, Aspergillus tanneri NIH 1004.</title>
        <authorList>
            <person name="Mounaud S."/>
            <person name="Singh I."/>
            <person name="Joardar V."/>
            <person name="Pakala S."/>
            <person name="Pakala S."/>
            <person name="Venepally P."/>
            <person name="Chung J.K."/>
            <person name="Losada L."/>
            <person name="Nierman W.C."/>
        </authorList>
    </citation>
    <scope>NUCLEOTIDE SEQUENCE [LARGE SCALE GENOMIC DNA]</scope>
    <source>
        <strain evidence="6 7">NIH1004</strain>
    </source>
</reference>
<organism evidence="6 7">
    <name type="scientific">Aspergillus tanneri</name>
    <dbReference type="NCBI Taxonomy" id="1220188"/>
    <lineage>
        <taxon>Eukaryota</taxon>
        <taxon>Fungi</taxon>
        <taxon>Dikarya</taxon>
        <taxon>Ascomycota</taxon>
        <taxon>Pezizomycotina</taxon>
        <taxon>Eurotiomycetes</taxon>
        <taxon>Eurotiomycetidae</taxon>
        <taxon>Eurotiales</taxon>
        <taxon>Aspergillaceae</taxon>
        <taxon>Aspergillus</taxon>
        <taxon>Aspergillus subgen. Circumdati</taxon>
    </lineage>
</organism>